<evidence type="ECO:0000313" key="2">
    <source>
        <dbReference type="Proteomes" id="UP000002421"/>
    </source>
</evidence>
<dbReference type="KEGG" id="vg:6372297"/>
<sequence length="297" mass="33639">MNVKEETLKLQVLTTKALAWINTKAIKEERVTIQQLAQSLRVSVAKAKEIVGFLMRGPGDNDRLANTYQIFVQGNQIPDWMRPHLSGVAIAAILRTARNQNTTIVYRDVHRKILAEAYGDTFKGYLTSRYNHAANAIADALDRSGIDKKVFEAKVDDYPQLRQLNNPDWHVRSPMGGGSGLNITYTAVEGTEISLHFGSLRFETIEAAMYNVMPELVHSKHGRSDHMPEELDAKLDQVRKLISNMQDQGYGFVRMSRHFSMSKNRTHYTTIVFTMNDDLGLTVRVVLPWANVMFDEA</sequence>
<keyword evidence="2" id="KW-1185">Reference proteome</keyword>
<dbReference type="Proteomes" id="UP000002421">
    <property type="component" value="Segment"/>
</dbReference>
<dbReference type="RefSeq" id="YP_001956983.1">
    <property type="nucleotide sequence ID" value="NC_010821.1"/>
</dbReference>
<accession>B3FJC2</accession>
<gene>
    <name evidence="1" type="ORF">201phi2-1p260</name>
</gene>
<proteinExistence type="predicted"/>
<organism evidence="1 2">
    <name type="scientific">Pseudomonas phage 201phi2-1</name>
    <name type="common">Pseudomonas chlororaphis phage 201phi2-1</name>
    <dbReference type="NCBI Taxonomy" id="198110"/>
    <lineage>
        <taxon>Viruses</taxon>
        <taxon>Duplodnaviria</taxon>
        <taxon>Heunggongvirae</taxon>
        <taxon>Uroviricota</taxon>
        <taxon>Caudoviricetes</taxon>
        <taxon>Chimalliviridae</taxon>
        <taxon>Serwervirus</taxon>
        <taxon>Serwervirus 201phi21</taxon>
    </lineage>
</organism>
<reference evidence="1 2" key="1">
    <citation type="journal article" date="2008" name="Virology">
        <title>Characterization of Pseudomonas chlororaphis myovirus 201varphi2-1 via genomic sequencing, mass spectrometry, and electron microscopy.</title>
        <authorList>
            <person name="Thomas J.A."/>
            <person name="Rolando M.R."/>
            <person name="Carroll C.A."/>
            <person name="Shen P.S."/>
            <person name="Belnap D.M."/>
            <person name="Weintraub S.T."/>
            <person name="Serwer P."/>
            <person name="Hardies S.C."/>
        </authorList>
    </citation>
    <scope>NUCLEOTIDE SEQUENCE</scope>
</reference>
<name>B3FJC2_BP201</name>
<organismHost>
    <name type="scientific">Pseudomonas chlororaphis</name>
    <dbReference type="NCBI Taxonomy" id="587753"/>
</organismHost>
<protein>
    <submittedName>
        <fullName evidence="1">Uncharacterized protein</fullName>
    </submittedName>
</protein>
<evidence type="ECO:0000313" key="1">
    <source>
        <dbReference type="EMBL" id="ABY63088.1"/>
    </source>
</evidence>
<dbReference type="EMBL" id="EU197055">
    <property type="protein sequence ID" value="ABY63088.1"/>
    <property type="molecule type" value="Genomic_DNA"/>
</dbReference>